<evidence type="ECO:0000313" key="2">
    <source>
        <dbReference type="EMBL" id="SFV59316.1"/>
    </source>
</evidence>
<sequence length="308" mass="34913">MKYLLLFLLPFSLYASKILSYNIYERSNRADVMITFDTPFKGIIKQSKSTNKIIIKLQNASIESSRTKRVNSDFLHSLTITPLKGQTQIVASISPNVRLIASKTSDAYGLRLRFTSAKVVKTKTAQVSTIHNNLSTLPTKKSGEMSTSYYIVVTILIIGIIILLVLKKRMILPGNTKQNKSWLFNSNDTKTTQDKKTDLTFNPNSSDSMVSIRFQKAINNQSSVVMLDFGHESYLVLMGNSNILLDKFKDNKPTSQSEFDSILQERNQELEDFLGTNESKQEYSKPEYKEPIQTYKERAASLIYADEA</sequence>
<dbReference type="AlphaFoldDB" id="A0A1W1C0N2"/>
<feature type="transmembrane region" description="Helical" evidence="1">
    <location>
        <begin position="148"/>
        <end position="166"/>
    </location>
</feature>
<dbReference type="EMBL" id="FPHF01000049">
    <property type="protein sequence ID" value="SFV59316.1"/>
    <property type="molecule type" value="Genomic_DNA"/>
</dbReference>
<accession>A0A1W1C0N2</accession>
<evidence type="ECO:0000256" key="1">
    <source>
        <dbReference type="SAM" id="Phobius"/>
    </source>
</evidence>
<keyword evidence="1" id="KW-1133">Transmembrane helix</keyword>
<keyword evidence="1" id="KW-0472">Membrane</keyword>
<gene>
    <name evidence="2" type="ORF">MNB_SM-4-1454</name>
</gene>
<keyword evidence="1" id="KW-0812">Transmembrane</keyword>
<organism evidence="2">
    <name type="scientific">hydrothermal vent metagenome</name>
    <dbReference type="NCBI Taxonomy" id="652676"/>
    <lineage>
        <taxon>unclassified sequences</taxon>
        <taxon>metagenomes</taxon>
        <taxon>ecological metagenomes</taxon>
    </lineage>
</organism>
<proteinExistence type="predicted"/>
<protein>
    <submittedName>
        <fullName evidence="2">Uncharacterized protein</fullName>
    </submittedName>
</protein>
<reference evidence="2" key="1">
    <citation type="submission" date="2016-10" db="EMBL/GenBank/DDBJ databases">
        <authorList>
            <person name="de Groot N.N."/>
        </authorList>
    </citation>
    <scope>NUCLEOTIDE SEQUENCE</scope>
</reference>
<name>A0A1W1C0N2_9ZZZZ</name>